<reference evidence="1" key="2">
    <citation type="submission" date="2020-04" db="EMBL/GenBank/DDBJ databases">
        <authorList>
            <person name="Yang Y."/>
        </authorList>
    </citation>
    <scope>NUCLEOTIDE SEQUENCE</scope>
</reference>
<proteinExistence type="evidence at transcript level"/>
<evidence type="ECO:0000313" key="1">
    <source>
        <dbReference type="EMBL" id="QLI61956.1"/>
    </source>
</evidence>
<sequence length="74" mass="8386">MLTPTIVFIEAMAQIGQAYDLKSVSKDIIKQRSQRTGDGTHQLWGWDDPEFTEKLKAQLGVISYEDRSEKVKTG</sequence>
<organism evidence="1">
    <name type="scientific">Streltzoviella insularis</name>
    <dbReference type="NCBI Taxonomy" id="1206366"/>
    <lineage>
        <taxon>Eukaryota</taxon>
        <taxon>Metazoa</taxon>
        <taxon>Ecdysozoa</taxon>
        <taxon>Arthropoda</taxon>
        <taxon>Hexapoda</taxon>
        <taxon>Insecta</taxon>
        <taxon>Pterygota</taxon>
        <taxon>Neoptera</taxon>
        <taxon>Endopterygota</taxon>
        <taxon>Lepidoptera</taxon>
        <taxon>Glossata</taxon>
        <taxon>Ditrysia</taxon>
        <taxon>Cossoidea</taxon>
        <taxon>Cossidae</taxon>
        <taxon>Cossinae</taxon>
        <taxon>Streltzoviella</taxon>
    </lineage>
</organism>
<reference evidence="1" key="1">
    <citation type="journal article" date="2020" name="PLoS ONE">
        <title>Identification of putative Type-I sex pheromone biosynthesis-related genes expressed in the female pheromone gland of Streltzoviella insularis.</title>
        <authorList>
            <person name="Yang Y"/>
            <person name="Tao J Zong.S."/>
        </authorList>
    </citation>
    <scope>NUCLEOTIDE SEQUENCE</scope>
</reference>
<accession>A0A7D5UMG6</accession>
<protein>
    <submittedName>
        <fullName evidence="1">Desaturase 1</fullName>
    </submittedName>
</protein>
<name>A0A7D5UMG6_9NEOP</name>
<dbReference type="EMBL" id="MT318042">
    <property type="protein sequence ID" value="QLI61956.1"/>
    <property type="molecule type" value="mRNA"/>
</dbReference>
<dbReference type="AlphaFoldDB" id="A0A7D5UMG6"/>